<dbReference type="CDD" id="cd07971">
    <property type="entry name" value="OBF_DNA_ligase_LigD"/>
    <property type="match status" value="1"/>
</dbReference>
<dbReference type="NCBIfam" id="TIGR02779">
    <property type="entry name" value="NHEJ_ligase_lig"/>
    <property type="match status" value="1"/>
</dbReference>
<dbReference type="PROSITE" id="PS50160">
    <property type="entry name" value="DNA_LIGASE_A3"/>
    <property type="match status" value="1"/>
</dbReference>
<dbReference type="AlphaFoldDB" id="A0A4U3M476"/>
<sequence>MLATLTEDRFSDPDWLYERKLDGERCLVFRTADGVRLLSRNQKELNNHYPELVEALAGQTNQDFVVDGEIVAFEGGRTSFSRLQGRMQVNDPDAARRTGVKVFLYVFDVLHLDGHDLTGLPLRRRKALLRSALEYGGPLRFTPHRIGNGVAYWEEACRRGWEGLIAKRAVGAYAHGRSKDWLKFKCATAQEFVIGGYTDPQGSRVGFGALLIGYYEKGELRYAGKVGTGYDRPMLERLSKQLAELEQDEPAFASGNLPRLRVHWVKPQLVGQVAFSEWTRDGQLRHPSFQGLREDKPPREVVRERAQ</sequence>
<dbReference type="Pfam" id="PF04679">
    <property type="entry name" value="DNA_ligase_A_C"/>
    <property type="match status" value="1"/>
</dbReference>
<evidence type="ECO:0000313" key="7">
    <source>
        <dbReference type="EMBL" id="TKK83511.1"/>
    </source>
</evidence>
<accession>A0A4U3M476</accession>
<dbReference type="Gene3D" id="3.30.1490.70">
    <property type="match status" value="1"/>
</dbReference>
<dbReference type="InterPro" id="IPR050191">
    <property type="entry name" value="ATP-dep_DNA_ligase"/>
</dbReference>
<dbReference type="InterPro" id="IPR012309">
    <property type="entry name" value="DNA_ligase_ATP-dep_C"/>
</dbReference>
<keyword evidence="3 7" id="KW-0436">Ligase</keyword>
<protein>
    <recommendedName>
        <fullName evidence="2">DNA ligase (ATP)</fullName>
        <ecNumber evidence="2">6.5.1.1</ecNumber>
    </recommendedName>
</protein>
<dbReference type="InterPro" id="IPR012310">
    <property type="entry name" value="DNA_ligase_ATP-dep_cent"/>
</dbReference>
<name>A0A4U3M476_9ACTN</name>
<dbReference type="SUPFAM" id="SSF50249">
    <property type="entry name" value="Nucleic acid-binding proteins"/>
    <property type="match status" value="1"/>
</dbReference>
<dbReference type="PANTHER" id="PTHR45674">
    <property type="entry name" value="DNA LIGASE 1/3 FAMILY MEMBER"/>
    <property type="match status" value="1"/>
</dbReference>
<evidence type="ECO:0000256" key="2">
    <source>
        <dbReference type="ARBA" id="ARBA00012727"/>
    </source>
</evidence>
<dbReference type="EC" id="6.5.1.1" evidence="2"/>
<dbReference type="Proteomes" id="UP000305836">
    <property type="component" value="Unassembled WGS sequence"/>
</dbReference>
<dbReference type="GO" id="GO:0005524">
    <property type="term" value="F:ATP binding"/>
    <property type="evidence" value="ECO:0007669"/>
    <property type="project" value="InterPro"/>
</dbReference>
<proteinExistence type="inferred from homology"/>
<feature type="region of interest" description="Disordered" evidence="5">
    <location>
        <begin position="287"/>
        <end position="307"/>
    </location>
</feature>
<dbReference type="CDD" id="cd07906">
    <property type="entry name" value="Adenylation_DNA_ligase_LigD_LigC"/>
    <property type="match status" value="1"/>
</dbReference>
<dbReference type="GO" id="GO:0006281">
    <property type="term" value="P:DNA repair"/>
    <property type="evidence" value="ECO:0007669"/>
    <property type="project" value="InterPro"/>
</dbReference>
<dbReference type="Pfam" id="PF01068">
    <property type="entry name" value="DNA_ligase_A_M"/>
    <property type="match status" value="1"/>
</dbReference>
<comment type="catalytic activity">
    <reaction evidence="4">
        <text>ATP + (deoxyribonucleotide)n-3'-hydroxyl + 5'-phospho-(deoxyribonucleotide)m = (deoxyribonucleotide)n+m + AMP + diphosphate.</text>
        <dbReference type="EC" id="6.5.1.1"/>
    </reaction>
</comment>
<dbReference type="GO" id="GO:0006310">
    <property type="term" value="P:DNA recombination"/>
    <property type="evidence" value="ECO:0007669"/>
    <property type="project" value="InterPro"/>
</dbReference>
<evidence type="ECO:0000256" key="1">
    <source>
        <dbReference type="ARBA" id="ARBA00007572"/>
    </source>
</evidence>
<evidence type="ECO:0000256" key="4">
    <source>
        <dbReference type="ARBA" id="ARBA00034003"/>
    </source>
</evidence>
<keyword evidence="8" id="KW-1185">Reference proteome</keyword>
<dbReference type="PROSITE" id="PS00697">
    <property type="entry name" value="DNA_LIGASE_A1"/>
    <property type="match status" value="1"/>
</dbReference>
<dbReference type="Gene3D" id="2.40.50.140">
    <property type="entry name" value="Nucleic acid-binding proteins"/>
    <property type="match status" value="1"/>
</dbReference>
<dbReference type="EMBL" id="SZPZ01000001">
    <property type="protein sequence ID" value="TKK83511.1"/>
    <property type="molecule type" value="Genomic_DNA"/>
</dbReference>
<dbReference type="InterPro" id="IPR012340">
    <property type="entry name" value="NA-bd_OB-fold"/>
</dbReference>
<organism evidence="7 8">
    <name type="scientific">Kribbella jiaozuonensis</name>
    <dbReference type="NCBI Taxonomy" id="2575441"/>
    <lineage>
        <taxon>Bacteria</taxon>
        <taxon>Bacillati</taxon>
        <taxon>Actinomycetota</taxon>
        <taxon>Actinomycetes</taxon>
        <taxon>Propionibacteriales</taxon>
        <taxon>Kribbellaceae</taxon>
        <taxon>Kribbella</taxon>
    </lineage>
</organism>
<evidence type="ECO:0000313" key="8">
    <source>
        <dbReference type="Proteomes" id="UP000305836"/>
    </source>
</evidence>
<evidence type="ECO:0000259" key="6">
    <source>
        <dbReference type="PROSITE" id="PS50160"/>
    </source>
</evidence>
<gene>
    <name evidence="7" type="ORF">FDA38_08255</name>
</gene>
<evidence type="ECO:0000256" key="5">
    <source>
        <dbReference type="SAM" id="MobiDB-lite"/>
    </source>
</evidence>
<reference evidence="7 8" key="1">
    <citation type="submission" date="2019-04" db="EMBL/GenBank/DDBJ databases">
        <title>Kribbella sp. NEAU-THZ 27 nov., a novel actinomycete isolated from soil.</title>
        <authorList>
            <person name="Duan L."/>
        </authorList>
    </citation>
    <scope>NUCLEOTIDE SEQUENCE [LARGE SCALE GENOMIC DNA]</scope>
    <source>
        <strain evidence="8">NEAU-THZ27</strain>
    </source>
</reference>
<dbReference type="OrthoDB" id="9802472at2"/>
<feature type="domain" description="ATP-dependent DNA ligase family profile" evidence="6">
    <location>
        <begin position="95"/>
        <end position="219"/>
    </location>
</feature>
<dbReference type="SUPFAM" id="SSF56091">
    <property type="entry name" value="DNA ligase/mRNA capping enzyme, catalytic domain"/>
    <property type="match status" value="1"/>
</dbReference>
<evidence type="ECO:0000256" key="3">
    <source>
        <dbReference type="ARBA" id="ARBA00022598"/>
    </source>
</evidence>
<comment type="similarity">
    <text evidence="1">Belongs to the ATP-dependent DNA ligase family.</text>
</comment>
<dbReference type="InterPro" id="IPR016059">
    <property type="entry name" value="DNA_ligase_ATP-dep_CS"/>
</dbReference>
<comment type="caution">
    <text evidence="7">The sequence shown here is derived from an EMBL/GenBank/DDBJ whole genome shotgun (WGS) entry which is preliminary data.</text>
</comment>
<dbReference type="Gene3D" id="3.30.470.30">
    <property type="entry name" value="DNA ligase/mRNA capping enzyme"/>
    <property type="match status" value="1"/>
</dbReference>
<feature type="compositionally biased region" description="Basic and acidic residues" evidence="5">
    <location>
        <begin position="292"/>
        <end position="307"/>
    </location>
</feature>
<dbReference type="GO" id="GO:0003910">
    <property type="term" value="F:DNA ligase (ATP) activity"/>
    <property type="evidence" value="ECO:0007669"/>
    <property type="project" value="UniProtKB-EC"/>
</dbReference>
<dbReference type="PANTHER" id="PTHR45674:SF4">
    <property type="entry name" value="DNA LIGASE 1"/>
    <property type="match status" value="1"/>
</dbReference>
<dbReference type="InterPro" id="IPR014146">
    <property type="entry name" value="LigD_ligase_dom"/>
</dbReference>